<accession>T1FCY4</accession>
<reference evidence="1 3" key="2">
    <citation type="journal article" date="2013" name="Nature">
        <title>Insights into bilaterian evolution from three spiralian genomes.</title>
        <authorList>
            <person name="Simakov O."/>
            <person name="Marletaz F."/>
            <person name="Cho S.J."/>
            <person name="Edsinger-Gonzales E."/>
            <person name="Havlak P."/>
            <person name="Hellsten U."/>
            <person name="Kuo D.H."/>
            <person name="Larsson T."/>
            <person name="Lv J."/>
            <person name="Arendt D."/>
            <person name="Savage R."/>
            <person name="Osoegawa K."/>
            <person name="de Jong P."/>
            <person name="Grimwood J."/>
            <person name="Chapman J.A."/>
            <person name="Shapiro H."/>
            <person name="Aerts A."/>
            <person name="Otillar R.P."/>
            <person name="Terry A.Y."/>
            <person name="Boore J.L."/>
            <person name="Grigoriev I.V."/>
            <person name="Lindberg D.R."/>
            <person name="Seaver E.C."/>
            <person name="Weisblat D.A."/>
            <person name="Putnam N.H."/>
            <person name="Rokhsar D.S."/>
        </authorList>
    </citation>
    <scope>NUCLEOTIDE SEQUENCE</scope>
</reference>
<dbReference type="EnsemblMetazoa" id="HelroT178217">
    <property type="protein sequence ID" value="HelroP178217"/>
    <property type="gene ID" value="HelroG178217"/>
</dbReference>
<proteinExistence type="predicted"/>
<dbReference type="EMBL" id="KB097379">
    <property type="protein sequence ID" value="ESN97424.1"/>
    <property type="molecule type" value="Genomic_DNA"/>
</dbReference>
<organism evidence="2 3">
    <name type="scientific">Helobdella robusta</name>
    <name type="common">Californian leech</name>
    <dbReference type="NCBI Taxonomy" id="6412"/>
    <lineage>
        <taxon>Eukaryota</taxon>
        <taxon>Metazoa</taxon>
        <taxon>Spiralia</taxon>
        <taxon>Lophotrochozoa</taxon>
        <taxon>Annelida</taxon>
        <taxon>Clitellata</taxon>
        <taxon>Hirudinea</taxon>
        <taxon>Rhynchobdellida</taxon>
        <taxon>Glossiphoniidae</taxon>
        <taxon>Helobdella</taxon>
    </lineage>
</organism>
<dbReference type="CTD" id="20206683"/>
<sequence length="321" mass="36984">MAFGIIRKHVDDLRNDLACLWRDMSVTAFLLQIIVVVMDTVVQFDVNACVICRDSEGTDIKLAEVKTEGRSNLIDYSCKRKDVDLFNYLSSNQPVIKLLMLKIRKKKDIICQAKTDTIHSTIQRVCRERQDKWAFEVSGRIETSGDLHAADAVYHKNCYRKFVTPPQKVKPVGRPPHENAAEIFNMICNNFENSDSELLTVDNLIEEMTLLCDDPSDVYSSRYMKSKLYERYGDDLFIADFSNRKNVIRVAACKNCYGEQCDNSEQLTTSQAYDTDFLEDIDVGVYDEENTTLGYDENTIYFDDVTWLNEEIVETGVYFDM</sequence>
<name>T1FCY4_HELRO</name>
<reference evidence="3" key="1">
    <citation type="submission" date="2012-12" db="EMBL/GenBank/DDBJ databases">
        <authorList>
            <person name="Hellsten U."/>
            <person name="Grimwood J."/>
            <person name="Chapman J.A."/>
            <person name="Shapiro H."/>
            <person name="Aerts A."/>
            <person name="Otillar R.P."/>
            <person name="Terry A.Y."/>
            <person name="Boore J.L."/>
            <person name="Simakov O."/>
            <person name="Marletaz F."/>
            <person name="Cho S.-J."/>
            <person name="Edsinger-Gonzales E."/>
            <person name="Havlak P."/>
            <person name="Kuo D.-H."/>
            <person name="Larsson T."/>
            <person name="Lv J."/>
            <person name="Arendt D."/>
            <person name="Savage R."/>
            <person name="Osoegawa K."/>
            <person name="de Jong P."/>
            <person name="Lindberg D.R."/>
            <person name="Seaver E.C."/>
            <person name="Weisblat D.A."/>
            <person name="Putnam N.H."/>
            <person name="Grigoriev I.V."/>
            <person name="Rokhsar D.S."/>
        </authorList>
    </citation>
    <scope>NUCLEOTIDE SEQUENCE</scope>
</reference>
<dbReference type="InParanoid" id="T1FCY4"/>
<dbReference type="PANTHER" id="PTHR46704">
    <property type="entry name" value="CXC DOMAIN-CONTAINING PROTEIN-RELATED"/>
    <property type="match status" value="1"/>
</dbReference>
<dbReference type="EMBL" id="AMQM01006326">
    <property type="status" value="NOT_ANNOTATED_CDS"/>
    <property type="molecule type" value="Genomic_DNA"/>
</dbReference>
<dbReference type="KEGG" id="hro:HELRODRAFT_178217"/>
<dbReference type="HOGENOM" id="CLU_866784_0_0_1"/>
<keyword evidence="3" id="KW-1185">Reference proteome</keyword>
<evidence type="ECO:0000313" key="3">
    <source>
        <dbReference type="Proteomes" id="UP000015101"/>
    </source>
</evidence>
<evidence type="ECO:0000313" key="2">
    <source>
        <dbReference type="EnsemblMetazoa" id="HelroP178217"/>
    </source>
</evidence>
<reference evidence="2" key="3">
    <citation type="submission" date="2015-06" db="UniProtKB">
        <authorList>
            <consortium name="EnsemblMetazoa"/>
        </authorList>
    </citation>
    <scope>IDENTIFICATION</scope>
</reference>
<dbReference type="PANTHER" id="PTHR46704:SF9">
    <property type="entry name" value="BHLH DOMAIN-CONTAINING PROTEIN"/>
    <property type="match status" value="1"/>
</dbReference>
<dbReference type="Proteomes" id="UP000015101">
    <property type="component" value="Unassembled WGS sequence"/>
</dbReference>
<protein>
    <submittedName>
        <fullName evidence="1 2">Uncharacterized protein</fullName>
    </submittedName>
</protein>
<dbReference type="GeneID" id="20206683"/>
<gene>
    <name evidence="2" type="primary">20206683</name>
    <name evidence="1" type="ORF">HELRODRAFT_178217</name>
</gene>
<dbReference type="AlphaFoldDB" id="T1FCY4"/>
<dbReference type="OrthoDB" id="6753017at2759"/>
<dbReference type="RefSeq" id="XP_009024586.1">
    <property type="nucleotide sequence ID" value="XM_009026338.1"/>
</dbReference>
<evidence type="ECO:0000313" key="1">
    <source>
        <dbReference type="EMBL" id="ESN97424.1"/>
    </source>
</evidence>